<accession>A0A221T2V2</accession>
<reference evidence="3 4" key="1">
    <citation type="submission" date="2017-05" db="EMBL/GenBank/DDBJ databases">
        <title>The complete genome sequence of Deinococcus ficus isolated from the rhizosphere of the Ficus religiosa L. in Taiwan.</title>
        <authorList>
            <person name="Wu K.-M."/>
            <person name="Liao T.-L."/>
            <person name="Liu Y.-M."/>
            <person name="Young C.-C."/>
            <person name="Tsai S.-F."/>
        </authorList>
    </citation>
    <scope>NUCLEOTIDE SEQUENCE [LARGE SCALE GENOMIC DNA]</scope>
    <source>
        <strain evidence="3 4">CC-FR2-10</strain>
        <plasmid evidence="4">pdfi3</plasmid>
    </source>
</reference>
<keyword evidence="4" id="KW-1185">Reference proteome</keyword>
<dbReference type="EMBL" id="CP021084">
    <property type="protein sequence ID" value="ASN83223.1"/>
    <property type="molecule type" value="Genomic_DNA"/>
</dbReference>
<keyword evidence="3" id="KW-0614">Plasmid</keyword>
<dbReference type="Pfam" id="PF08401">
    <property type="entry name" value="ArdcN"/>
    <property type="match status" value="1"/>
</dbReference>
<dbReference type="InterPro" id="IPR013610">
    <property type="entry name" value="ArdC_N"/>
</dbReference>
<organism evidence="3 4">
    <name type="scientific">Deinococcus ficus</name>
    <dbReference type="NCBI Taxonomy" id="317577"/>
    <lineage>
        <taxon>Bacteria</taxon>
        <taxon>Thermotogati</taxon>
        <taxon>Deinococcota</taxon>
        <taxon>Deinococci</taxon>
        <taxon>Deinococcales</taxon>
        <taxon>Deinococcaceae</taxon>
        <taxon>Deinococcus</taxon>
    </lineage>
</organism>
<name>A0A221T2V2_9DEIO</name>
<proteinExistence type="predicted"/>
<feature type="compositionally biased region" description="Pro residues" evidence="1">
    <location>
        <begin position="288"/>
        <end position="301"/>
    </location>
</feature>
<feature type="domain" description="N-terminal" evidence="2">
    <location>
        <begin position="39"/>
        <end position="102"/>
    </location>
</feature>
<gene>
    <name evidence="3" type="ORF">DFI_18675</name>
</gene>
<evidence type="ECO:0000313" key="3">
    <source>
        <dbReference type="EMBL" id="ASN83223.1"/>
    </source>
</evidence>
<geneLocation type="plasmid" evidence="4">
    <name>pdfi3</name>
</geneLocation>
<dbReference type="GO" id="GO:0003697">
    <property type="term" value="F:single-stranded DNA binding"/>
    <property type="evidence" value="ECO:0007669"/>
    <property type="project" value="InterPro"/>
</dbReference>
<dbReference type="AlphaFoldDB" id="A0A221T2V2"/>
<dbReference type="KEGG" id="dfc:DFI_18675"/>
<feature type="region of interest" description="Disordered" evidence="1">
    <location>
        <begin position="271"/>
        <end position="318"/>
    </location>
</feature>
<evidence type="ECO:0000313" key="4">
    <source>
        <dbReference type="Proteomes" id="UP000259030"/>
    </source>
</evidence>
<evidence type="ECO:0000259" key="2">
    <source>
        <dbReference type="Pfam" id="PF08401"/>
    </source>
</evidence>
<evidence type="ECO:0000256" key="1">
    <source>
        <dbReference type="SAM" id="MobiDB-lite"/>
    </source>
</evidence>
<sequence length="318" mass="34042">MGEGSMSKFRTQIAAITEALAQDLASGRSERLIAVLRGTMRWRKYSLNNRLLIVMAAPQATLILPRTQWEELGRTIRPGAAGIEIYAPRTGRKRAEEEGTPAEDRTPLFFVPVKVYDIAETEGDALPTPGMTRGGDEALIEEVQHAAPFDVQWSPDVASATLSAGVLRIPSGTATAGGDVQQMLYGWAQHALAEGHPNAQTDPDVRRTEALLGAMMVCAVLNIDALEVTSDRLVAHWGGKPKKLGNAMKRAQESAEAILKVLRPDLVSSELPASPEAAQPGPSCSPSTVPPRHPTPLPLPPAAAFHTTPAGSHSWPRP</sequence>
<dbReference type="Proteomes" id="UP000259030">
    <property type="component" value="Plasmid pDFI3"/>
</dbReference>
<protein>
    <recommendedName>
        <fullName evidence="2">N-terminal domain-containing protein</fullName>
    </recommendedName>
</protein>